<evidence type="ECO:0000256" key="4">
    <source>
        <dbReference type="ARBA" id="ARBA00022801"/>
    </source>
</evidence>
<dbReference type="STRING" id="9986.ENSOCUP00000022055"/>
<dbReference type="GO" id="GO:0050830">
    <property type="term" value="P:defense response to Gram-positive bacterium"/>
    <property type="evidence" value="ECO:0007669"/>
    <property type="project" value="TreeGrafter"/>
</dbReference>
<dbReference type="InterPro" id="IPR036816">
    <property type="entry name" value="RNaseA-like_dom_sf"/>
</dbReference>
<dbReference type="GO" id="GO:0016787">
    <property type="term" value="F:hydrolase activity"/>
    <property type="evidence" value="ECO:0007669"/>
    <property type="project" value="UniProtKB-KW"/>
</dbReference>
<dbReference type="InterPro" id="IPR023411">
    <property type="entry name" value="RNaseA_AS"/>
</dbReference>
<dbReference type="InParanoid" id="G1TY93"/>
<dbReference type="FunFam" id="3.10.130.10:FF:000001">
    <property type="entry name" value="Ribonuclease pancreatic"/>
    <property type="match status" value="1"/>
</dbReference>
<dbReference type="GO" id="GO:0050829">
    <property type="term" value="P:defense response to Gram-negative bacterium"/>
    <property type="evidence" value="ECO:0007669"/>
    <property type="project" value="TreeGrafter"/>
</dbReference>
<evidence type="ECO:0000256" key="5">
    <source>
        <dbReference type="RuleBase" id="RU000651"/>
    </source>
</evidence>
<dbReference type="GeneTree" id="ENSGT00940000163695"/>
<keyword evidence="8" id="KW-1185">Reference proteome</keyword>
<dbReference type="InterPro" id="IPR001427">
    <property type="entry name" value="RNaseA"/>
</dbReference>
<dbReference type="InterPro" id="IPR023412">
    <property type="entry name" value="RNaseA_domain"/>
</dbReference>
<dbReference type="Pfam" id="PF00074">
    <property type="entry name" value="RnaseA"/>
    <property type="match status" value="1"/>
</dbReference>
<dbReference type="SMR" id="G1TY93"/>
<dbReference type="Ensembl" id="ENSOCUT00000007104.3">
    <property type="protein sequence ID" value="ENSOCUP00000022055.2"/>
    <property type="gene ID" value="ENSOCUG00000007106.3"/>
</dbReference>
<dbReference type="CDD" id="cd06265">
    <property type="entry name" value="RNase_A_canonical"/>
    <property type="match status" value="1"/>
</dbReference>
<dbReference type="GO" id="GO:0003676">
    <property type="term" value="F:nucleic acid binding"/>
    <property type="evidence" value="ECO:0007669"/>
    <property type="project" value="InterPro"/>
</dbReference>
<evidence type="ECO:0000313" key="7">
    <source>
        <dbReference type="Ensembl" id="ENSOCUP00000022055.2"/>
    </source>
</evidence>
<dbReference type="GO" id="GO:0045087">
    <property type="term" value="P:innate immune response"/>
    <property type="evidence" value="ECO:0007669"/>
    <property type="project" value="TreeGrafter"/>
</dbReference>
<sequence>MGRKSGSSWPQPCHSLGGPREGACPFRNLISFICKMRELSEIISNVSSSSGLLSFQDILQQGKMSGKMAPAKTEFRSLLLLLLLGLWVAEYPVTAKPKDMTSAQWFETQHVQPTPQPCNSAMSRINQYTKQCKNLNTFLHESFTSVIPTCDTPNVACKNGRNNCHQSPGPVSMTNCQHVSGSYPDCKYKQTEKYASFIVACDPPQTKDDSSYPLLPVHFDKVV</sequence>
<dbReference type="GO" id="GO:0050832">
    <property type="term" value="P:defense response to fungus"/>
    <property type="evidence" value="ECO:0007669"/>
    <property type="project" value="TreeGrafter"/>
</dbReference>
<dbReference type="Gene3D" id="3.10.130.10">
    <property type="entry name" value="Ribonuclease A-like domain"/>
    <property type="match status" value="1"/>
</dbReference>
<protein>
    <recommendedName>
        <fullName evidence="6">Ribonuclease A-domain domain-containing protein</fullName>
    </recommendedName>
</protein>
<evidence type="ECO:0000256" key="1">
    <source>
        <dbReference type="ARBA" id="ARBA00005600"/>
    </source>
</evidence>
<accession>G1TY93</accession>
<feature type="domain" description="Ribonuclease A-domain" evidence="6">
    <location>
        <begin position="99"/>
        <end position="223"/>
    </location>
</feature>
<dbReference type="HOGENOM" id="CLU_117006_0_1_1"/>
<evidence type="ECO:0000313" key="8">
    <source>
        <dbReference type="Proteomes" id="UP000001811"/>
    </source>
</evidence>
<name>G1TY93_RABIT</name>
<keyword evidence="3 5" id="KW-0255">Endonuclease</keyword>
<keyword evidence="2 5" id="KW-0540">Nuclease</keyword>
<dbReference type="AlphaFoldDB" id="G1TY93"/>
<dbReference type="EMBL" id="AAGW02024225">
    <property type="status" value="NOT_ANNOTATED_CDS"/>
    <property type="molecule type" value="Genomic_DNA"/>
</dbReference>
<dbReference type="GO" id="GO:0004519">
    <property type="term" value="F:endonuclease activity"/>
    <property type="evidence" value="ECO:0007669"/>
    <property type="project" value="UniProtKB-KW"/>
</dbReference>
<dbReference type="PROSITE" id="PS00127">
    <property type="entry name" value="RNASE_PANCREATIC"/>
    <property type="match status" value="1"/>
</dbReference>
<reference evidence="7" key="3">
    <citation type="submission" date="2025-09" db="UniProtKB">
        <authorList>
            <consortium name="Ensembl"/>
        </authorList>
    </citation>
    <scope>IDENTIFICATION</scope>
    <source>
        <strain evidence="7">Thorbecke</strain>
    </source>
</reference>
<evidence type="ECO:0000256" key="2">
    <source>
        <dbReference type="ARBA" id="ARBA00022722"/>
    </source>
</evidence>
<comment type="similarity">
    <text evidence="1 5">Belongs to the pancreatic ribonuclease family.</text>
</comment>
<evidence type="ECO:0000259" key="6">
    <source>
        <dbReference type="SMART" id="SM00092"/>
    </source>
</evidence>
<dbReference type="PANTHER" id="PTHR11437">
    <property type="entry name" value="RIBONUCLEASE"/>
    <property type="match status" value="1"/>
</dbReference>
<keyword evidence="4 5" id="KW-0378">Hydrolase</keyword>
<dbReference type="PRINTS" id="PR00794">
    <property type="entry name" value="RIBONUCLEASE"/>
</dbReference>
<dbReference type="SMART" id="SM00092">
    <property type="entry name" value="RNAse_Pc"/>
    <property type="match status" value="1"/>
</dbReference>
<dbReference type="eggNOG" id="ENOG502TDZ3">
    <property type="taxonomic scope" value="Eukaryota"/>
</dbReference>
<dbReference type="Proteomes" id="UP000001811">
    <property type="component" value="Chromosome 17"/>
</dbReference>
<proteinExistence type="inferred from homology"/>
<dbReference type="Bgee" id="ENSOCUG00000007106">
    <property type="expression patterns" value="Expressed in ovary and 6 other cell types or tissues"/>
</dbReference>
<reference evidence="7 8" key="1">
    <citation type="journal article" date="2011" name="Nature">
        <title>A high-resolution map of human evolutionary constraint using 29 mammals.</title>
        <authorList>
            <person name="Lindblad-Toh K."/>
            <person name="Garber M."/>
            <person name="Zuk O."/>
            <person name="Lin M.F."/>
            <person name="Parker B.J."/>
            <person name="Washietl S."/>
            <person name="Kheradpour P."/>
            <person name="Ernst J."/>
            <person name="Jordan G."/>
            <person name="Mauceli E."/>
            <person name="Ward L.D."/>
            <person name="Lowe C.B."/>
            <person name="Holloway A.K."/>
            <person name="Clamp M."/>
            <person name="Gnerre S."/>
            <person name="Alfoldi J."/>
            <person name="Beal K."/>
            <person name="Chang J."/>
            <person name="Clawson H."/>
            <person name="Cuff J."/>
            <person name="Di Palma F."/>
            <person name="Fitzgerald S."/>
            <person name="Flicek P."/>
            <person name="Guttman M."/>
            <person name="Hubisz M.J."/>
            <person name="Jaffe D.B."/>
            <person name="Jungreis I."/>
            <person name="Kent W.J."/>
            <person name="Kostka D."/>
            <person name="Lara M."/>
            <person name="Martins A.L."/>
            <person name="Massingham T."/>
            <person name="Moltke I."/>
            <person name="Raney B.J."/>
            <person name="Rasmussen M.D."/>
            <person name="Robinson J."/>
            <person name="Stark A."/>
            <person name="Vilella A.J."/>
            <person name="Wen J."/>
            <person name="Xie X."/>
            <person name="Zody M.C."/>
            <person name="Baldwin J."/>
            <person name="Bloom T."/>
            <person name="Chin C.W."/>
            <person name="Heiman D."/>
            <person name="Nicol R."/>
            <person name="Nusbaum C."/>
            <person name="Young S."/>
            <person name="Wilkinson J."/>
            <person name="Worley K.C."/>
            <person name="Kovar C.L."/>
            <person name="Muzny D.M."/>
            <person name="Gibbs R.A."/>
            <person name="Cree A."/>
            <person name="Dihn H.H."/>
            <person name="Fowler G."/>
            <person name="Jhangiani S."/>
            <person name="Joshi V."/>
            <person name="Lee S."/>
            <person name="Lewis L.R."/>
            <person name="Nazareth L.V."/>
            <person name="Okwuonu G."/>
            <person name="Santibanez J."/>
            <person name="Warren W.C."/>
            <person name="Mardis E.R."/>
            <person name="Weinstock G.M."/>
            <person name="Wilson R.K."/>
            <person name="Delehaunty K."/>
            <person name="Dooling D."/>
            <person name="Fronik C."/>
            <person name="Fulton L."/>
            <person name="Fulton B."/>
            <person name="Graves T."/>
            <person name="Minx P."/>
            <person name="Sodergren E."/>
            <person name="Birney E."/>
            <person name="Margulies E.H."/>
            <person name="Herrero J."/>
            <person name="Green E.D."/>
            <person name="Haussler D."/>
            <person name="Siepel A."/>
            <person name="Goldman N."/>
            <person name="Pollard K.S."/>
            <person name="Pedersen J.S."/>
            <person name="Lander E.S."/>
            <person name="Kellis M."/>
        </authorList>
    </citation>
    <scope>NUCLEOTIDE SEQUENCE [LARGE SCALE GENOMIC DNA]</scope>
    <source>
        <strain evidence="7 8">Thorbecke inbred</strain>
    </source>
</reference>
<organism evidence="7 8">
    <name type="scientific">Oryctolagus cuniculus</name>
    <name type="common">Rabbit</name>
    <dbReference type="NCBI Taxonomy" id="9986"/>
    <lineage>
        <taxon>Eukaryota</taxon>
        <taxon>Metazoa</taxon>
        <taxon>Chordata</taxon>
        <taxon>Craniata</taxon>
        <taxon>Vertebrata</taxon>
        <taxon>Euteleostomi</taxon>
        <taxon>Mammalia</taxon>
        <taxon>Eutheria</taxon>
        <taxon>Euarchontoglires</taxon>
        <taxon>Glires</taxon>
        <taxon>Lagomorpha</taxon>
        <taxon>Leporidae</taxon>
        <taxon>Oryctolagus</taxon>
    </lineage>
</organism>
<dbReference type="EMBL" id="AAGW02024224">
    <property type="status" value="NOT_ANNOTATED_CDS"/>
    <property type="molecule type" value="Genomic_DNA"/>
</dbReference>
<dbReference type="GO" id="GO:0004540">
    <property type="term" value="F:RNA nuclease activity"/>
    <property type="evidence" value="ECO:0007669"/>
    <property type="project" value="TreeGrafter"/>
</dbReference>
<reference evidence="7" key="2">
    <citation type="submission" date="2025-08" db="UniProtKB">
        <authorList>
            <consortium name="Ensembl"/>
        </authorList>
    </citation>
    <scope>IDENTIFICATION</scope>
    <source>
        <strain evidence="7">Thorbecke</strain>
    </source>
</reference>
<dbReference type="GO" id="GO:0005615">
    <property type="term" value="C:extracellular space"/>
    <property type="evidence" value="ECO:0007669"/>
    <property type="project" value="TreeGrafter"/>
</dbReference>
<dbReference type="SUPFAM" id="SSF54076">
    <property type="entry name" value="RNase A-like"/>
    <property type="match status" value="1"/>
</dbReference>
<dbReference type="PaxDb" id="9986-ENSOCUP00000022055"/>
<evidence type="ECO:0000256" key="3">
    <source>
        <dbReference type="ARBA" id="ARBA00022759"/>
    </source>
</evidence>
<dbReference type="PANTHER" id="PTHR11437:SF31">
    <property type="entry name" value="RIBONUCLEASE 7"/>
    <property type="match status" value="1"/>
</dbReference>